<gene>
    <name evidence="1" type="ORF">Plil01_000482900</name>
</gene>
<sequence length="196" mass="22260">MFWLLDAYHLYTTHKVSLHLEVPVAAPSEYPPDLLQASAIIVDIDSDDIYVPEKVEIPELPRELQVDDIVSCADSHIFGPSKTPSCLSEMLEETLQIDEPSAEMAPQEYEQANLSLDDRARLAILWFLEALFGDVVYYFCSFHQNFAVESQSASADVDEFLLFEVDSFLVAHTELGCRDFFRQSFHTEVRLCATCI</sequence>
<dbReference type="EMBL" id="BSXW01000202">
    <property type="protein sequence ID" value="GMF14591.1"/>
    <property type="molecule type" value="Genomic_DNA"/>
</dbReference>
<dbReference type="AlphaFoldDB" id="A0A9W6WS28"/>
<proteinExistence type="predicted"/>
<protein>
    <submittedName>
        <fullName evidence="1">Unnamed protein product</fullName>
    </submittedName>
</protein>
<reference evidence="1" key="1">
    <citation type="submission" date="2023-04" db="EMBL/GenBank/DDBJ databases">
        <title>Phytophthora lilii NBRC 32176.</title>
        <authorList>
            <person name="Ichikawa N."/>
            <person name="Sato H."/>
            <person name="Tonouchi N."/>
        </authorList>
    </citation>
    <scope>NUCLEOTIDE SEQUENCE</scope>
    <source>
        <strain evidence="1">NBRC 32176</strain>
    </source>
</reference>
<accession>A0A9W6WS28</accession>
<keyword evidence="2" id="KW-1185">Reference proteome</keyword>
<name>A0A9W6WS28_9STRA</name>
<comment type="caution">
    <text evidence="1">The sequence shown here is derived from an EMBL/GenBank/DDBJ whole genome shotgun (WGS) entry which is preliminary data.</text>
</comment>
<organism evidence="1 2">
    <name type="scientific">Phytophthora lilii</name>
    <dbReference type="NCBI Taxonomy" id="2077276"/>
    <lineage>
        <taxon>Eukaryota</taxon>
        <taxon>Sar</taxon>
        <taxon>Stramenopiles</taxon>
        <taxon>Oomycota</taxon>
        <taxon>Peronosporomycetes</taxon>
        <taxon>Peronosporales</taxon>
        <taxon>Peronosporaceae</taxon>
        <taxon>Phytophthora</taxon>
    </lineage>
</organism>
<evidence type="ECO:0000313" key="2">
    <source>
        <dbReference type="Proteomes" id="UP001165083"/>
    </source>
</evidence>
<dbReference type="OrthoDB" id="10266080at2759"/>
<evidence type="ECO:0000313" key="1">
    <source>
        <dbReference type="EMBL" id="GMF14591.1"/>
    </source>
</evidence>
<dbReference type="Proteomes" id="UP001165083">
    <property type="component" value="Unassembled WGS sequence"/>
</dbReference>